<dbReference type="InterPro" id="IPR011042">
    <property type="entry name" value="6-blade_b-propeller_TolB-like"/>
</dbReference>
<feature type="domain" description="Thioredoxin" evidence="3">
    <location>
        <begin position="42"/>
        <end position="190"/>
    </location>
</feature>
<dbReference type="Pfam" id="PF01436">
    <property type="entry name" value="NHL"/>
    <property type="match status" value="3"/>
</dbReference>
<reference evidence="4" key="1">
    <citation type="journal article" date="2016" name="PLoS Negl. Trop. Dis.">
        <title>A Deep Insight into the Sialome of Rhodnius neglectus, a Vector of Chagas Disease.</title>
        <authorList>
            <person name="Santiago P.B."/>
            <person name="Assumpcao T.C."/>
            <person name="Araujo C.N."/>
            <person name="Bastos I.M."/>
            <person name="Neves D."/>
            <person name="Silva I.G."/>
            <person name="Charneau S."/>
            <person name="Queiroz R.M."/>
            <person name="Raiol T."/>
            <person name="Oliveira J.V."/>
            <person name="Sousa M.V."/>
            <person name="Calvo E."/>
            <person name="Ribeiro J.M."/>
            <person name="Santana J.M."/>
        </authorList>
    </citation>
    <scope>NUCLEOTIDE SEQUENCE</scope>
    <source>
        <tissue evidence="4">Salivary glands</tissue>
    </source>
</reference>
<evidence type="ECO:0000256" key="1">
    <source>
        <dbReference type="ARBA" id="ARBA00022737"/>
    </source>
</evidence>
<organism evidence="4">
    <name type="scientific">Rhodnius neglectus</name>
    <dbReference type="NCBI Taxonomy" id="72488"/>
    <lineage>
        <taxon>Eukaryota</taxon>
        <taxon>Metazoa</taxon>
        <taxon>Ecdysozoa</taxon>
        <taxon>Arthropoda</taxon>
        <taxon>Hexapoda</taxon>
        <taxon>Insecta</taxon>
        <taxon>Pterygota</taxon>
        <taxon>Neoptera</taxon>
        <taxon>Paraneoptera</taxon>
        <taxon>Hemiptera</taxon>
        <taxon>Heteroptera</taxon>
        <taxon>Panheteroptera</taxon>
        <taxon>Cimicomorpha</taxon>
        <taxon>Reduviidae</taxon>
        <taxon>Triatominae</taxon>
        <taxon>Rhodnius</taxon>
    </lineage>
</organism>
<protein>
    <submittedName>
        <fullName evidence="4">Putative nhl repeat-containing protein 2</fullName>
    </submittedName>
</protein>
<feature type="non-terminal residue" evidence="4">
    <location>
        <position position="1"/>
    </location>
</feature>
<dbReference type="PANTHER" id="PTHR46388">
    <property type="entry name" value="NHL REPEAT-CONTAINING PROTEIN 2"/>
    <property type="match status" value="1"/>
</dbReference>
<accession>A0A0P4VQ98</accession>
<dbReference type="AlphaFoldDB" id="A0A0P4VQ98"/>
<dbReference type="InterPro" id="IPR012336">
    <property type="entry name" value="Thioredoxin-like_fold"/>
</dbReference>
<dbReference type="EMBL" id="GDKW01002585">
    <property type="protein sequence ID" value="JAI54010.1"/>
    <property type="molecule type" value="mRNA"/>
</dbReference>
<dbReference type="InterPro" id="IPR013766">
    <property type="entry name" value="Thioredoxin_domain"/>
</dbReference>
<dbReference type="InterPro" id="IPR045302">
    <property type="entry name" value="NHL2_NHL_rpt_dom"/>
</dbReference>
<dbReference type="InterPro" id="IPR036249">
    <property type="entry name" value="Thioredoxin-like_sf"/>
</dbReference>
<dbReference type="PROSITE" id="PS51125">
    <property type="entry name" value="NHL"/>
    <property type="match status" value="1"/>
</dbReference>
<evidence type="ECO:0000259" key="3">
    <source>
        <dbReference type="PROSITE" id="PS51352"/>
    </source>
</evidence>
<sequence length="694" mass="77256">DVIEELSELCFDLGDNLRREKDEDKKKKLLAKHLEKVTTMNKNDKCKIPDFLPGLEWINVKEPLSIYKHLQGKIIILDFFTYCCINCMHILPDLKKLEQQFPVEDGLVVIGVHSAKFTNERITQNILSAVKRYEIKHAVVNDTKEAMWRALSVHCWPTLYVIGPSGEPLLFLQGEGHYDTLRLFISIAVAHYSDSRQLSRSKLDIISTENDGTVVKSDVRNRILNYPGKVVISGCGNLMAVADSANHRIIVADLKTGEILHEIGGPTPGLADGNFTKAKFFSPQGLAFLDSNILFIADTENHCIREIDLGVKEVKTIVGDGRQGRDYQGGKSGVQQQISSPWDLCIPEGSLKGKLCFIAMAGTHQIWAYFLEDTLLWKRTHKKGSCAAIVGSGREENRNNHYPMSAGLAQPSGLAYQPASDDNLQAGFLYVADSESSTIRQIDLESGRVIGLLGGAVDIRNLFAYGDTDGCGLDVKLQHPLGVAYCSQNEKIFVADTYNHKIKVVDPLKKTCKTFKINLEIKLNEPGGLYAHRDKIYIADTNNHCIRVLNVSDNSQTIFELKAKEGNVDSRSSSVKKTISNETVAKVNSKGGDLHVFVNLELPAEMKLTPDAPSKWTIMMNGDQRLLNNASEFTMTPKWKIPVKKELCESLHINGRMFLCVQDVCTVREVDMLVKLEYTDNGPSSVQCKLQASL</sequence>
<evidence type="ECO:0000256" key="2">
    <source>
        <dbReference type="PROSITE-ProRule" id="PRU00504"/>
    </source>
</evidence>
<dbReference type="CDD" id="cd14951">
    <property type="entry name" value="NHL-2_like"/>
    <property type="match status" value="1"/>
</dbReference>
<dbReference type="Gene3D" id="3.40.30.10">
    <property type="entry name" value="Glutaredoxin"/>
    <property type="match status" value="1"/>
</dbReference>
<evidence type="ECO:0000313" key="4">
    <source>
        <dbReference type="EMBL" id="JAI54010.1"/>
    </source>
</evidence>
<dbReference type="InterPro" id="IPR001258">
    <property type="entry name" value="NHL_repeat"/>
</dbReference>
<name>A0A0P4VQ98_9HEMI</name>
<feature type="repeat" description="NHL" evidence="2">
    <location>
        <begin position="477"/>
        <end position="508"/>
    </location>
</feature>
<dbReference type="Pfam" id="PF13905">
    <property type="entry name" value="Thioredoxin_8"/>
    <property type="match status" value="1"/>
</dbReference>
<dbReference type="SUPFAM" id="SSF52833">
    <property type="entry name" value="Thioredoxin-like"/>
    <property type="match status" value="1"/>
</dbReference>
<dbReference type="PANTHER" id="PTHR46388:SF2">
    <property type="entry name" value="NHL REPEAT-CONTAINING PROTEIN 2"/>
    <property type="match status" value="1"/>
</dbReference>
<keyword evidence="1" id="KW-0677">Repeat</keyword>
<dbReference type="PROSITE" id="PS51352">
    <property type="entry name" value="THIOREDOXIN_2"/>
    <property type="match status" value="1"/>
</dbReference>
<dbReference type="Gene3D" id="2.120.10.30">
    <property type="entry name" value="TolB, C-terminal domain"/>
    <property type="match status" value="2"/>
</dbReference>
<proteinExistence type="evidence at transcript level"/>
<dbReference type="SUPFAM" id="SSF101898">
    <property type="entry name" value="NHL repeat"/>
    <property type="match status" value="1"/>
</dbReference>